<dbReference type="InterPro" id="IPR031320">
    <property type="entry name" value="GAGE"/>
</dbReference>
<dbReference type="AlphaFoldDB" id="A0A8B8SL26"/>
<evidence type="ECO:0000259" key="4">
    <source>
        <dbReference type="SMART" id="SM01379"/>
    </source>
</evidence>
<feature type="chain" id="PRO_5034174903" evidence="3">
    <location>
        <begin position="21"/>
        <end position="120"/>
    </location>
</feature>
<organism evidence="5 6">
    <name type="scientific">Camelus ferus</name>
    <name type="common">Wild bactrian camel</name>
    <name type="synonym">Camelus bactrianus ferus</name>
    <dbReference type="NCBI Taxonomy" id="419612"/>
    <lineage>
        <taxon>Eukaryota</taxon>
        <taxon>Metazoa</taxon>
        <taxon>Chordata</taxon>
        <taxon>Craniata</taxon>
        <taxon>Vertebrata</taxon>
        <taxon>Euteleostomi</taxon>
        <taxon>Mammalia</taxon>
        <taxon>Eutheria</taxon>
        <taxon>Laurasiatheria</taxon>
        <taxon>Artiodactyla</taxon>
        <taxon>Tylopoda</taxon>
        <taxon>Camelidae</taxon>
        <taxon>Camelus</taxon>
    </lineage>
</organism>
<feature type="domain" description="GAGE" evidence="4">
    <location>
        <begin position="9"/>
        <end position="96"/>
    </location>
</feature>
<dbReference type="PANTHER" id="PTHR14047:SF1">
    <property type="entry name" value="P ANTIGEN FAMILY MEMBER 3"/>
    <property type="match status" value="1"/>
</dbReference>
<keyword evidence="3" id="KW-0732">Signal</keyword>
<dbReference type="GeneID" id="102508015"/>
<name>A0A8B8SL26_CAMFR</name>
<dbReference type="SMART" id="SM01379">
    <property type="entry name" value="GAGE"/>
    <property type="match status" value="1"/>
</dbReference>
<dbReference type="InterPro" id="IPR008625">
    <property type="entry name" value="GAGE_fam"/>
</dbReference>
<comment type="similarity">
    <text evidence="1">Belongs to the GAGE family.</text>
</comment>
<evidence type="ECO:0000256" key="3">
    <source>
        <dbReference type="SAM" id="SignalP"/>
    </source>
</evidence>
<reference evidence="6" key="1">
    <citation type="submission" date="2025-08" db="UniProtKB">
        <authorList>
            <consortium name="RefSeq"/>
        </authorList>
    </citation>
    <scope>IDENTIFICATION</scope>
    <source>
        <tissue evidence="6">Ear skin</tissue>
    </source>
</reference>
<evidence type="ECO:0000313" key="6">
    <source>
        <dbReference type="RefSeq" id="XP_032330550.1"/>
    </source>
</evidence>
<dbReference type="Pfam" id="PF05831">
    <property type="entry name" value="GAGE"/>
    <property type="match status" value="1"/>
</dbReference>
<dbReference type="PANTHER" id="PTHR14047">
    <property type="entry name" value="P ANTIGEN FAMILY MEMBER 5-RELATED"/>
    <property type="match status" value="1"/>
</dbReference>
<feature type="signal peptide" evidence="3">
    <location>
        <begin position="1"/>
        <end position="20"/>
    </location>
</feature>
<evidence type="ECO:0000256" key="1">
    <source>
        <dbReference type="ARBA" id="ARBA00007043"/>
    </source>
</evidence>
<sequence length="120" mass="13230">MFPIFCPVTSFSCLLTPVLSSSDKQPQLEEPTESQDTIPAQDIEDEGAPVAQGPDVGADQQELTLLKTLDEPGDGPDVKEEMLPNFELIKMPEAGLLPIKMQILGFLFSTMKDNHRFKPN</sequence>
<accession>A0A8B8SL26</accession>
<dbReference type="Proteomes" id="UP000694856">
    <property type="component" value="Chromosome X"/>
</dbReference>
<keyword evidence="5" id="KW-1185">Reference proteome</keyword>
<gene>
    <name evidence="6" type="primary">LOC102508015</name>
</gene>
<proteinExistence type="inferred from homology"/>
<feature type="region of interest" description="Disordered" evidence="2">
    <location>
        <begin position="21"/>
        <end position="57"/>
    </location>
</feature>
<protein>
    <submittedName>
        <fullName evidence="6">G antigen family E member 3</fullName>
    </submittedName>
</protein>
<evidence type="ECO:0000313" key="5">
    <source>
        <dbReference type="Proteomes" id="UP000694856"/>
    </source>
</evidence>
<dbReference type="RefSeq" id="XP_032330550.1">
    <property type="nucleotide sequence ID" value="XM_032474659.1"/>
</dbReference>
<evidence type="ECO:0000256" key="2">
    <source>
        <dbReference type="SAM" id="MobiDB-lite"/>
    </source>
</evidence>
<dbReference type="KEGG" id="cfr:102508015"/>